<dbReference type="InterPro" id="IPR012945">
    <property type="entry name" value="Tubulin-bd_cofactor_C_dom"/>
</dbReference>
<evidence type="ECO:0000256" key="5">
    <source>
        <dbReference type="ARBA" id="ARBA00023186"/>
    </source>
</evidence>
<dbReference type="Pfam" id="PF07986">
    <property type="entry name" value="TBCC"/>
    <property type="match status" value="1"/>
</dbReference>
<dbReference type="PROSITE" id="PS51329">
    <property type="entry name" value="C_CAP_COFACTOR_C"/>
    <property type="match status" value="1"/>
</dbReference>
<keyword evidence="7" id="KW-0175">Coiled coil</keyword>
<dbReference type="Proteomes" id="UP001485043">
    <property type="component" value="Unassembled WGS sequence"/>
</dbReference>
<dbReference type="GO" id="GO:0005737">
    <property type="term" value="C:cytoplasm"/>
    <property type="evidence" value="ECO:0007669"/>
    <property type="project" value="UniProtKB-SubCell"/>
</dbReference>
<keyword evidence="11" id="KW-1185">Reference proteome</keyword>
<keyword evidence="4" id="KW-0007">Acetylation</keyword>
<evidence type="ECO:0000256" key="6">
    <source>
        <dbReference type="ARBA" id="ARBA00026055"/>
    </source>
</evidence>
<keyword evidence="5" id="KW-0143">Chaperone</keyword>
<keyword evidence="3" id="KW-0963">Cytoplasm</keyword>
<feature type="region of interest" description="Disordered" evidence="8">
    <location>
        <begin position="130"/>
        <end position="209"/>
    </location>
</feature>
<sequence length="347" mass="37695">MEQPVVAAPVPTVLPAHLQRRLAAREAERQARRDVHGDTATDGTEDAVAYYQIFEGQRASLEAALAELGSRRISTGQEGDQEQLQKIEQKIKQLNQEVVRASSYLPYHDQASYQAALLSLRQSLEAARGASKPAGKFSFTKRASSKAPLHSTISGTAVDAELPANPTEHPATPNSRGSPQEATQPPCASAGSGPAAAETRTEESSTTGAHQQRTGFICCLQDKEITREAEQLAGQDILLQDLRNCTVRLHGSLGSLRIDRVTGCTIHAGPVQGAAFVQEVRDSTLVLAAHQGHTDDNQKWREVLDFGWIKASPSPNWSTLLENEFLQSYDHTNEANLRSLQKLSCSE</sequence>
<reference evidence="10 11" key="1">
    <citation type="journal article" date="2024" name="Nat. Commun.">
        <title>Phylogenomics reveals the evolutionary origins of lichenization in chlorophyte algae.</title>
        <authorList>
            <person name="Puginier C."/>
            <person name="Libourel C."/>
            <person name="Otte J."/>
            <person name="Skaloud P."/>
            <person name="Haon M."/>
            <person name="Grisel S."/>
            <person name="Petersen M."/>
            <person name="Berrin J.G."/>
            <person name="Delaux P.M."/>
            <person name="Dal Grande F."/>
            <person name="Keller J."/>
        </authorList>
    </citation>
    <scope>NUCLEOTIDE SEQUENCE [LARGE SCALE GENOMIC DNA]</scope>
    <source>
        <strain evidence="10 11">SAG 2523</strain>
    </source>
</reference>
<evidence type="ECO:0000259" key="9">
    <source>
        <dbReference type="PROSITE" id="PS51329"/>
    </source>
</evidence>
<organism evidence="10 11">
    <name type="scientific">Apatococcus fuscideae</name>
    <dbReference type="NCBI Taxonomy" id="2026836"/>
    <lineage>
        <taxon>Eukaryota</taxon>
        <taxon>Viridiplantae</taxon>
        <taxon>Chlorophyta</taxon>
        <taxon>core chlorophytes</taxon>
        <taxon>Trebouxiophyceae</taxon>
        <taxon>Chlorellales</taxon>
        <taxon>Chlorellaceae</taxon>
        <taxon>Apatococcus</taxon>
    </lineage>
</organism>
<evidence type="ECO:0000256" key="3">
    <source>
        <dbReference type="ARBA" id="ARBA00022490"/>
    </source>
</evidence>
<proteinExistence type="inferred from homology"/>
<dbReference type="InterPro" id="IPR017901">
    <property type="entry name" value="C-CAP_CF_C-like"/>
</dbReference>
<name>A0AAW1TDI7_9CHLO</name>
<dbReference type="PANTHER" id="PTHR15139:SF0">
    <property type="entry name" value="TUBULIN-SPECIFIC CHAPERONE C"/>
    <property type="match status" value="1"/>
</dbReference>
<feature type="domain" description="C-CAP/cofactor C-like" evidence="9">
    <location>
        <begin position="194"/>
        <end position="347"/>
    </location>
</feature>
<protein>
    <recommendedName>
        <fullName evidence="9">C-CAP/cofactor C-like domain-containing protein</fullName>
    </recommendedName>
</protein>
<dbReference type="Pfam" id="PF16752">
    <property type="entry name" value="TBCC_N"/>
    <property type="match status" value="1"/>
</dbReference>
<evidence type="ECO:0000256" key="8">
    <source>
        <dbReference type="SAM" id="MobiDB-lite"/>
    </source>
</evidence>
<dbReference type="GO" id="GO:0007021">
    <property type="term" value="P:tubulin complex assembly"/>
    <property type="evidence" value="ECO:0007669"/>
    <property type="project" value="TreeGrafter"/>
</dbReference>
<dbReference type="InterPro" id="IPR006599">
    <property type="entry name" value="CARP_motif"/>
</dbReference>
<accession>A0AAW1TDI7</accession>
<dbReference type="PANTHER" id="PTHR15139">
    <property type="entry name" value="TUBULIN FOLDING COFACTOR C"/>
    <property type="match status" value="1"/>
</dbReference>
<evidence type="ECO:0000256" key="4">
    <source>
        <dbReference type="ARBA" id="ARBA00022990"/>
    </source>
</evidence>
<dbReference type="GO" id="GO:0015631">
    <property type="term" value="F:tubulin binding"/>
    <property type="evidence" value="ECO:0007669"/>
    <property type="project" value="InterPro"/>
</dbReference>
<feature type="coiled-coil region" evidence="7">
    <location>
        <begin position="77"/>
        <end position="104"/>
    </location>
</feature>
<comment type="similarity">
    <text evidence="2">Belongs to the TBCC family.</text>
</comment>
<feature type="compositionally biased region" description="Polar residues" evidence="8">
    <location>
        <begin position="172"/>
        <end position="183"/>
    </location>
</feature>
<dbReference type="InterPro" id="IPR016098">
    <property type="entry name" value="CAP/MinC_C"/>
</dbReference>
<dbReference type="GO" id="GO:0007023">
    <property type="term" value="P:post-chaperonin tubulin folding pathway"/>
    <property type="evidence" value="ECO:0007669"/>
    <property type="project" value="InterPro"/>
</dbReference>
<evidence type="ECO:0000256" key="1">
    <source>
        <dbReference type="ARBA" id="ARBA00004496"/>
    </source>
</evidence>
<comment type="subcellular location">
    <subcellularLocation>
        <location evidence="1">Cytoplasm</location>
    </subcellularLocation>
</comment>
<gene>
    <name evidence="10" type="ORF">WJX84_010780</name>
</gene>
<feature type="compositionally biased region" description="Low complexity" evidence="8">
    <location>
        <begin position="185"/>
        <end position="209"/>
    </location>
</feature>
<comment type="subunit">
    <text evidence="6">Supercomplex made of cofactors A to E. Cofactors A and D function by capturing and stabilizing tubulin in a quasi-native conformation. Cofactor E binds to the cofactor D-tubulin complex; interaction with cofactor C then causes the release of tubulin polypeptides that are committed to the native state.</text>
</comment>
<dbReference type="Gene3D" id="1.20.58.1250">
    <property type="entry name" value="Tubulin Binding Cofactor C, N-terminal domain"/>
    <property type="match status" value="1"/>
</dbReference>
<dbReference type="EMBL" id="JALJOV010000117">
    <property type="protein sequence ID" value="KAK9867022.1"/>
    <property type="molecule type" value="Genomic_DNA"/>
</dbReference>
<dbReference type="Gene3D" id="2.160.20.70">
    <property type="match status" value="2"/>
</dbReference>
<dbReference type="InterPro" id="IPR031925">
    <property type="entry name" value="TBCC_N"/>
</dbReference>
<evidence type="ECO:0000313" key="10">
    <source>
        <dbReference type="EMBL" id="KAK9867022.1"/>
    </source>
</evidence>
<evidence type="ECO:0000313" key="11">
    <source>
        <dbReference type="Proteomes" id="UP001485043"/>
    </source>
</evidence>
<dbReference type="InterPro" id="IPR027684">
    <property type="entry name" value="TBCC"/>
</dbReference>
<evidence type="ECO:0000256" key="7">
    <source>
        <dbReference type="SAM" id="Coils"/>
    </source>
</evidence>
<comment type="caution">
    <text evidence="10">The sequence shown here is derived from an EMBL/GenBank/DDBJ whole genome shotgun (WGS) entry which is preliminary data.</text>
</comment>
<dbReference type="SMART" id="SM00673">
    <property type="entry name" value="CARP"/>
    <property type="match status" value="1"/>
</dbReference>
<evidence type="ECO:0000256" key="2">
    <source>
        <dbReference type="ARBA" id="ARBA00008848"/>
    </source>
</evidence>
<dbReference type="AlphaFoldDB" id="A0AAW1TDI7"/>
<dbReference type="InterPro" id="IPR038397">
    <property type="entry name" value="TBCC_N_sf"/>
</dbReference>